<reference evidence="3" key="1">
    <citation type="submission" date="2016-04" db="EMBL/GenBank/DDBJ databases">
        <authorList>
            <person name="Quiroz-Castaneda R.E."/>
            <person name="Martinez-Ocampo F."/>
        </authorList>
    </citation>
    <scope>NUCLEOTIDE SEQUENCE [LARGE SCALE GENOMIC DNA]</scope>
    <source>
        <strain evidence="3">INIFAP01</strain>
    </source>
</reference>
<name>A0A1A9QEL2_9MOLU</name>
<comment type="caution">
    <text evidence="2">The sequence shown here is derived from an EMBL/GenBank/DDBJ whole genome shotgun (WGS) entry which is preliminary data.</text>
</comment>
<dbReference type="STRING" id="432608.A6V39_00105"/>
<evidence type="ECO:0000313" key="3">
    <source>
        <dbReference type="Proteomes" id="UP000077623"/>
    </source>
</evidence>
<feature type="region of interest" description="Disordered" evidence="1">
    <location>
        <begin position="147"/>
        <end position="179"/>
    </location>
</feature>
<protein>
    <submittedName>
        <fullName evidence="2">Uncharacterized protein</fullName>
    </submittedName>
</protein>
<organism evidence="2 3">
    <name type="scientific">Candidatus Mycoplasma haematobovis</name>
    <dbReference type="NCBI Taxonomy" id="432608"/>
    <lineage>
        <taxon>Bacteria</taxon>
        <taxon>Bacillati</taxon>
        <taxon>Mycoplasmatota</taxon>
        <taxon>Mollicutes</taxon>
        <taxon>Mycoplasmataceae</taxon>
        <taxon>Mycoplasma</taxon>
    </lineage>
</organism>
<dbReference type="EMBL" id="LWUJ01000010">
    <property type="protein sequence ID" value="OAL10451.1"/>
    <property type="molecule type" value="Genomic_DNA"/>
</dbReference>
<dbReference type="AlphaFoldDB" id="A0A1A9QEL2"/>
<proteinExistence type="predicted"/>
<evidence type="ECO:0000256" key="1">
    <source>
        <dbReference type="SAM" id="MobiDB-lite"/>
    </source>
</evidence>
<dbReference type="RefSeq" id="WP_187149684.1">
    <property type="nucleotide sequence ID" value="NZ_LWUJ01000010.1"/>
</dbReference>
<feature type="compositionally biased region" description="Basic and acidic residues" evidence="1">
    <location>
        <begin position="147"/>
        <end position="161"/>
    </location>
</feature>
<sequence>MNSFGRLAIGLGTIGSAVGGGYALHRQLSTESVSKKLLANGYELLDKDSQEWTTILTNYKTTVSTNQDLKFGEFIGEPSKESTLKEECKKALETSSSDTSNYKKAEHWCTKPRSLEDVLKKQNFRLLIIKDNDDTEDQNEWNKKLDSHHQATGENQNKKFSDLNIASGGALKKDKGERDEIKKKCKELRVKKHYEHDFDSNLEKAKLWCAIENKQ</sequence>
<keyword evidence="3" id="KW-1185">Reference proteome</keyword>
<accession>A0A1A9QEL2</accession>
<dbReference type="Proteomes" id="UP000077623">
    <property type="component" value="Unassembled WGS sequence"/>
</dbReference>
<gene>
    <name evidence="2" type="ORF">A6V39_00105</name>
</gene>
<evidence type="ECO:0000313" key="2">
    <source>
        <dbReference type="EMBL" id="OAL10451.1"/>
    </source>
</evidence>